<sequence length="264" mass="29684">MPIYDVAISFAGEDRPVAEKLAASLVTVGLNVFYDEYEQANLWGKDLYTHLSKVYKDDSKYCLMLISEHYAKKQWTSHERRAAQARAFAESREYILPLRLDDSAIEGVLDTTGYLDYRRFPIEKIVESLITKVRDYNKAHDIVYEIFRVQDEFAATDLKSPSGNPILDSDLRTTCPACHTEQLLSQATIALDEADTVYTCKNGCMPLVVVSRPGLSPWPGRGYVLSPNHAIRNVRDITIKTPDMAVTTVINASSAALMKKRPEA</sequence>
<protein>
    <recommendedName>
        <fullName evidence="1">TIR domain-containing protein</fullName>
    </recommendedName>
</protein>
<dbReference type="InterPro" id="IPR000157">
    <property type="entry name" value="TIR_dom"/>
</dbReference>
<dbReference type="EMBL" id="APBQ01000105">
    <property type="protein sequence ID" value="ENY76575.1"/>
    <property type="molecule type" value="Genomic_DNA"/>
</dbReference>
<dbReference type="SUPFAM" id="SSF52200">
    <property type="entry name" value="Toll/Interleukin receptor TIR domain"/>
    <property type="match status" value="1"/>
</dbReference>
<name>A0AAD2ZSC2_PSEPU</name>
<dbReference type="AlphaFoldDB" id="A0AAD2ZSC2"/>
<accession>A0AAD2ZSC2</accession>
<dbReference type="GO" id="GO:0007165">
    <property type="term" value="P:signal transduction"/>
    <property type="evidence" value="ECO:0007669"/>
    <property type="project" value="InterPro"/>
</dbReference>
<gene>
    <name evidence="2" type="ORF">C206_16340</name>
</gene>
<dbReference type="RefSeq" id="WP_004576302.1">
    <property type="nucleotide sequence ID" value="NZ_APBQ01000105.1"/>
</dbReference>
<dbReference type="Pfam" id="PF13676">
    <property type="entry name" value="TIR_2"/>
    <property type="match status" value="1"/>
</dbReference>
<dbReference type="Gene3D" id="3.40.50.10140">
    <property type="entry name" value="Toll/interleukin-1 receptor homology (TIR) domain"/>
    <property type="match status" value="1"/>
</dbReference>
<dbReference type="SMART" id="SM00255">
    <property type="entry name" value="TIR"/>
    <property type="match status" value="1"/>
</dbReference>
<feature type="domain" description="TIR" evidence="1">
    <location>
        <begin position="2"/>
        <end position="133"/>
    </location>
</feature>
<evidence type="ECO:0000313" key="3">
    <source>
        <dbReference type="Proteomes" id="UP000013237"/>
    </source>
</evidence>
<dbReference type="InterPro" id="IPR035897">
    <property type="entry name" value="Toll_tir_struct_dom_sf"/>
</dbReference>
<organism evidence="2 3">
    <name type="scientific">Pseudomonas putida TRO1</name>
    <dbReference type="NCBI Taxonomy" id="1227924"/>
    <lineage>
        <taxon>Bacteria</taxon>
        <taxon>Pseudomonadati</taxon>
        <taxon>Pseudomonadota</taxon>
        <taxon>Gammaproteobacteria</taxon>
        <taxon>Pseudomonadales</taxon>
        <taxon>Pseudomonadaceae</taxon>
        <taxon>Pseudomonas</taxon>
    </lineage>
</organism>
<dbReference type="Proteomes" id="UP000013237">
    <property type="component" value="Unassembled WGS sequence"/>
</dbReference>
<proteinExistence type="predicted"/>
<comment type="caution">
    <text evidence="2">The sequence shown here is derived from an EMBL/GenBank/DDBJ whole genome shotgun (WGS) entry which is preliminary data.</text>
</comment>
<reference evidence="2 3" key="1">
    <citation type="submission" date="2013-02" db="EMBL/GenBank/DDBJ databases">
        <title>Insights into the proteome of triclosan-resistant Pseudomonas putida TRO1, isolated from activated sludge.</title>
        <authorList>
            <person name="Lolas I.B."/>
            <person name="Almeida B."/>
            <person name="Starnawski P.M."/>
            <person name="Soenderkaer M."/>
            <person name="Nielsen K.L."/>
            <person name="Nielsen J.L."/>
        </authorList>
    </citation>
    <scope>NUCLEOTIDE SEQUENCE [LARGE SCALE GENOMIC DNA]</scope>
    <source>
        <strain evidence="2 3">TRO1</strain>
    </source>
</reference>
<evidence type="ECO:0000259" key="1">
    <source>
        <dbReference type="PROSITE" id="PS50104"/>
    </source>
</evidence>
<evidence type="ECO:0000313" key="2">
    <source>
        <dbReference type="EMBL" id="ENY76575.1"/>
    </source>
</evidence>
<dbReference type="PROSITE" id="PS50104">
    <property type="entry name" value="TIR"/>
    <property type="match status" value="1"/>
</dbReference>